<sequence>MKHSMTAEQVAEYLTQHPDFFQEHTELLLQLRIPHHHPGTISLVEKQLQLLRAKLAEQTKANHELMAIARDNSQLFEKTRLLTLALLEAGSLDEALSSLDEHLRHVFQVPFYSLLLFSEQPLMAGRVIQPSEARQRLGHLLNVPQPISGRLAAADLAYIFTEQPLSRVGSCAVAELYYQETKGLLAIGHPSLHYYDNQMDTLFLRYLADVLARLLSTWEIV</sequence>
<dbReference type="EMBL" id="CP012365">
    <property type="protein sequence ID" value="AKX59161.1"/>
    <property type="molecule type" value="Genomic_DNA"/>
</dbReference>
<dbReference type="Pfam" id="PF04340">
    <property type="entry name" value="DUF484"/>
    <property type="match status" value="1"/>
</dbReference>
<dbReference type="PANTHER" id="PTHR38765">
    <property type="entry name" value="DUF484 DOMAIN-CONTAINING PROTEIN"/>
    <property type="match status" value="1"/>
</dbReference>
<name>A0A0K1XCW9_9GAMM</name>
<organism evidence="1 2">
    <name type="scientific">Thiopseudomonas alkaliphila</name>
    <dbReference type="NCBI Taxonomy" id="1697053"/>
    <lineage>
        <taxon>Bacteria</taxon>
        <taxon>Pseudomonadati</taxon>
        <taxon>Pseudomonadota</taxon>
        <taxon>Gammaproteobacteria</taxon>
        <taxon>Pseudomonadales</taxon>
        <taxon>Pseudomonadaceae</taxon>
        <taxon>Thiopseudomonas</taxon>
    </lineage>
</organism>
<dbReference type="AlphaFoldDB" id="A0A0K1XCW9"/>
<dbReference type="Proteomes" id="UP000063953">
    <property type="component" value="Chromosome"/>
</dbReference>
<evidence type="ECO:0008006" key="3">
    <source>
        <dbReference type="Google" id="ProtNLM"/>
    </source>
</evidence>
<accession>A0A0K1XCW9</accession>
<dbReference type="InterPro" id="IPR029016">
    <property type="entry name" value="GAF-like_dom_sf"/>
</dbReference>
<evidence type="ECO:0000313" key="1">
    <source>
        <dbReference type="EMBL" id="AKX59161.1"/>
    </source>
</evidence>
<gene>
    <name evidence="1" type="ORF">AKN88_03815</name>
</gene>
<reference evidence="1 2" key="1">
    <citation type="journal article" date="2015" name="Genome Announc.">
        <title>Genome Sequences of Oblitimonas alkaliphila gen. nov. sp. nov. (Proposed), a Novel Bacterium of the Pseudomonadaceae Family.</title>
        <authorList>
            <person name="Lauer A.C."/>
            <person name="Nicholson A.C."/>
            <person name="Humrighouse B.W."/>
            <person name="Emery B."/>
            <person name="Drobish A."/>
            <person name="Juieng P."/>
            <person name="Loparev V."/>
            <person name="McQuiston J.R."/>
        </authorList>
    </citation>
    <scope>NUCLEOTIDE SEQUENCE [LARGE SCALE GENOMIC DNA]</scope>
    <source>
        <strain evidence="1 2">E5571</strain>
    </source>
</reference>
<proteinExistence type="predicted"/>
<evidence type="ECO:0000313" key="2">
    <source>
        <dbReference type="Proteomes" id="UP000063953"/>
    </source>
</evidence>
<dbReference type="InterPro" id="IPR007435">
    <property type="entry name" value="DUF484"/>
</dbReference>
<dbReference type="PANTHER" id="PTHR38765:SF1">
    <property type="entry name" value="DUF484 DOMAIN-CONTAINING PROTEIN"/>
    <property type="match status" value="1"/>
</dbReference>
<dbReference type="RefSeq" id="WP_053100211.1">
    <property type="nucleotide sequence ID" value="NZ_CP012365.1"/>
</dbReference>
<dbReference type="STRING" id="1697053.AKN87_05800"/>
<protein>
    <recommendedName>
        <fullName evidence="3">DUF484 family protein</fullName>
    </recommendedName>
</protein>
<keyword evidence="2" id="KW-1185">Reference proteome</keyword>
<dbReference type="Gene3D" id="3.30.450.40">
    <property type="match status" value="1"/>
</dbReference>